<evidence type="ECO:0000313" key="2">
    <source>
        <dbReference type="Proteomes" id="UP000481033"/>
    </source>
</evidence>
<reference evidence="1 2" key="1">
    <citation type="journal article" date="2020" name="Microb. Ecol.">
        <title>Ecogenomics of the Marine Benthic Filamentous Cyanobacterium Adonisia.</title>
        <authorList>
            <person name="Walter J.M."/>
            <person name="Coutinho F.H."/>
            <person name="Leomil L."/>
            <person name="Hargreaves P.I."/>
            <person name="Campeao M.E."/>
            <person name="Vieira V.V."/>
            <person name="Silva B.S."/>
            <person name="Fistarol G.O."/>
            <person name="Salomon P.S."/>
            <person name="Sawabe T."/>
            <person name="Mino S."/>
            <person name="Hosokawa M."/>
            <person name="Miyashita H."/>
            <person name="Maruyama F."/>
            <person name="van Verk M.C."/>
            <person name="Dutilh B.E."/>
            <person name="Thompson C.C."/>
            <person name="Thompson F.L."/>
        </authorList>
    </citation>
    <scope>NUCLEOTIDE SEQUENCE [LARGE SCALE GENOMIC DNA]</scope>
    <source>
        <strain evidence="1 2">CCMR0081</strain>
    </source>
</reference>
<evidence type="ECO:0000313" key="1">
    <source>
        <dbReference type="EMBL" id="NEZ56484.1"/>
    </source>
</evidence>
<organism evidence="1 2">
    <name type="scientific">Adonisia turfae CCMR0081</name>
    <dbReference type="NCBI Taxonomy" id="2292702"/>
    <lineage>
        <taxon>Bacteria</taxon>
        <taxon>Bacillati</taxon>
        <taxon>Cyanobacteriota</taxon>
        <taxon>Adonisia</taxon>
        <taxon>Adonisia turfae</taxon>
    </lineage>
</organism>
<proteinExistence type="predicted"/>
<comment type="caution">
    <text evidence="1">The sequence shown here is derived from an EMBL/GenBank/DDBJ whole genome shotgun (WGS) entry which is preliminary data.</text>
</comment>
<protein>
    <submittedName>
        <fullName evidence="1">Uncharacterized protein</fullName>
    </submittedName>
</protein>
<accession>A0A6M0RJU3</accession>
<keyword evidence="2" id="KW-1185">Reference proteome</keyword>
<dbReference type="EMBL" id="QXHD01000004">
    <property type="protein sequence ID" value="NEZ56484.1"/>
    <property type="molecule type" value="Genomic_DNA"/>
</dbReference>
<gene>
    <name evidence="1" type="ORF">DXZ20_12525</name>
</gene>
<sequence length="66" mass="7903">MSQYITFFYAEGRQATVIFGPKKLKTYFCIGFMTMCQRVFFVAFRNLLKFRPKVSENLIAVWLQYD</sequence>
<name>A0A6M0RJU3_9CYAN</name>
<dbReference type="Proteomes" id="UP000481033">
    <property type="component" value="Unassembled WGS sequence"/>
</dbReference>
<dbReference type="AlphaFoldDB" id="A0A6M0RJU3"/>